<comment type="caution">
    <text evidence="1">The sequence shown here is derived from an EMBL/GenBank/DDBJ whole genome shotgun (WGS) entry which is preliminary data.</text>
</comment>
<proteinExistence type="predicted"/>
<dbReference type="Proteomes" id="UP000294830">
    <property type="component" value="Unassembled WGS sequence"/>
</dbReference>
<keyword evidence="2" id="KW-1185">Reference proteome</keyword>
<reference evidence="1 2" key="1">
    <citation type="submission" date="2019-03" db="EMBL/GenBank/DDBJ databases">
        <title>Genomic Encyclopedia of Archaeal and Bacterial Type Strains, Phase II (KMG-II): from individual species to whole genera.</title>
        <authorList>
            <person name="Goeker M."/>
        </authorList>
    </citation>
    <scope>NUCLEOTIDE SEQUENCE [LARGE SCALE GENOMIC DNA]</scope>
    <source>
        <strain evidence="1 2">RL-C</strain>
    </source>
</reference>
<dbReference type="AlphaFoldDB" id="A0A4R2EC01"/>
<sequence length="67" mass="7751">MVRNHHFVGEICFAPTIPTITTIHKFVQCNVHDWALLRIRVKQHLDNGAEYPYGLDEKFFAPTANPM</sequence>
<organism evidence="1 2">
    <name type="scientific">Acetobacteroides hydrogenigenes</name>
    <dbReference type="NCBI Taxonomy" id="979970"/>
    <lineage>
        <taxon>Bacteria</taxon>
        <taxon>Pseudomonadati</taxon>
        <taxon>Bacteroidota</taxon>
        <taxon>Bacteroidia</taxon>
        <taxon>Bacteroidales</taxon>
        <taxon>Rikenellaceae</taxon>
        <taxon>Acetobacteroides</taxon>
    </lineage>
</organism>
<protein>
    <submittedName>
        <fullName evidence="1">Uncharacterized protein</fullName>
    </submittedName>
</protein>
<name>A0A4R2EC01_9BACT</name>
<evidence type="ECO:0000313" key="2">
    <source>
        <dbReference type="Proteomes" id="UP000294830"/>
    </source>
</evidence>
<evidence type="ECO:0000313" key="1">
    <source>
        <dbReference type="EMBL" id="TCN65407.1"/>
    </source>
</evidence>
<accession>A0A4R2EC01</accession>
<gene>
    <name evidence="1" type="ORF">CLV25_11187</name>
</gene>
<dbReference type="EMBL" id="SLWB01000011">
    <property type="protein sequence ID" value="TCN65407.1"/>
    <property type="molecule type" value="Genomic_DNA"/>
</dbReference>